<dbReference type="PANTHER" id="PTHR10900">
    <property type="entry name" value="PERIOSTIN-RELATED"/>
    <property type="match status" value="1"/>
</dbReference>
<comment type="caution">
    <text evidence="4">The sequence shown here is derived from an EMBL/GenBank/DDBJ whole genome shotgun (WGS) entry which is preliminary data.</text>
</comment>
<accession>A0A1Z5STW7</accession>
<evidence type="ECO:0000256" key="2">
    <source>
        <dbReference type="SAM" id="SignalP"/>
    </source>
</evidence>
<protein>
    <recommendedName>
        <fullName evidence="3">FAS1 domain-containing protein</fullName>
    </recommendedName>
</protein>
<keyword evidence="5" id="KW-1185">Reference proteome</keyword>
<dbReference type="InterPro" id="IPR050904">
    <property type="entry name" value="Adhesion/Biosynth-related"/>
</dbReference>
<reference evidence="4 5" key="1">
    <citation type="submission" date="2017-01" db="EMBL/GenBank/DDBJ databases">
        <title>The recent genome duplication of the halophilic yeast Hortaea werneckii: insights from long-read sequencing.</title>
        <authorList>
            <person name="Sinha S."/>
            <person name="Flibotte S."/>
            <person name="Neira M."/>
            <person name="Lenassi M."/>
            <person name="Gostincar C."/>
            <person name="Stajich J.E."/>
            <person name="Nislow C.E."/>
        </authorList>
    </citation>
    <scope>NUCLEOTIDE SEQUENCE [LARGE SCALE GENOMIC DNA]</scope>
    <source>
        <strain evidence="4 5">EXF-2000</strain>
    </source>
</reference>
<dbReference type="OrthoDB" id="7700931at2759"/>
<dbReference type="Pfam" id="PF02469">
    <property type="entry name" value="Fasciclin"/>
    <property type="match status" value="2"/>
</dbReference>
<dbReference type="AlphaFoldDB" id="A0A1Z5STW7"/>
<keyword evidence="2" id="KW-0732">Signal</keyword>
<dbReference type="Gene3D" id="2.30.180.10">
    <property type="entry name" value="FAS1 domain"/>
    <property type="match status" value="2"/>
</dbReference>
<organism evidence="4 5">
    <name type="scientific">Hortaea werneckii EXF-2000</name>
    <dbReference type="NCBI Taxonomy" id="1157616"/>
    <lineage>
        <taxon>Eukaryota</taxon>
        <taxon>Fungi</taxon>
        <taxon>Dikarya</taxon>
        <taxon>Ascomycota</taxon>
        <taxon>Pezizomycotina</taxon>
        <taxon>Dothideomycetes</taxon>
        <taxon>Dothideomycetidae</taxon>
        <taxon>Mycosphaerellales</taxon>
        <taxon>Teratosphaeriaceae</taxon>
        <taxon>Hortaea</taxon>
    </lineage>
</organism>
<proteinExistence type="predicted"/>
<feature type="domain" description="FAS1" evidence="3">
    <location>
        <begin position="291"/>
        <end position="453"/>
    </location>
</feature>
<evidence type="ECO:0000256" key="1">
    <source>
        <dbReference type="SAM" id="MobiDB-lite"/>
    </source>
</evidence>
<dbReference type="InterPro" id="IPR036378">
    <property type="entry name" value="FAS1_dom_sf"/>
</dbReference>
<dbReference type="EMBL" id="MUNK01000252">
    <property type="protein sequence ID" value="OTA24252.1"/>
    <property type="molecule type" value="Genomic_DNA"/>
</dbReference>
<dbReference type="InParanoid" id="A0A1Z5STW7"/>
<evidence type="ECO:0000259" key="3">
    <source>
        <dbReference type="PROSITE" id="PS50213"/>
    </source>
</evidence>
<dbReference type="PROSITE" id="PS50213">
    <property type="entry name" value="FAS1"/>
    <property type="match status" value="2"/>
</dbReference>
<dbReference type="VEuPathDB" id="FungiDB:BTJ68_13733"/>
<feature type="chain" id="PRO_5012419126" description="FAS1 domain-containing protein" evidence="2">
    <location>
        <begin position="16"/>
        <end position="493"/>
    </location>
</feature>
<dbReference type="PANTHER" id="PTHR10900:SF125">
    <property type="entry name" value="FAS1 DOMAIN-CONTAINING PROTEIN YLR001C"/>
    <property type="match status" value="1"/>
</dbReference>
<dbReference type="SUPFAM" id="SSF82153">
    <property type="entry name" value="FAS1 domain"/>
    <property type="match status" value="2"/>
</dbReference>
<dbReference type="SMART" id="SM00554">
    <property type="entry name" value="FAS1"/>
    <property type="match status" value="2"/>
</dbReference>
<gene>
    <name evidence="4" type="ORF">BTJ68_13733</name>
</gene>
<sequence length="493" mass="54692">MKFTQILPLVAASSAFVLPSQEQLQDIAVEANHHGQELYDDALQEKDELLESFKQHYENVEDTTKSAWGDFYKSSKSVIDDAFDYASETADGLKDKAYDTSSQVESWLRTEGDELYDSFDDHHDGPPHHGPPHHGGPHHPPHHGPPNQTVYQLIAESKYTTKLAKLINKYDDLVETLNNTAANYTVFAPTDKAFAKIPEHAPEPSKEELEAVLKYHVVDGFYPAGRVLASHTAPTLLKGHHLAGEPKPQRVAFKIGLNGLTVNFYSRIVAINIFGTNGVIHGVDSIIVPPPKVVKIVDLFPGEFSTLELGLTKTGLLDEVNSTDHAGGTLFAPSNFAFQKLGPKINAFLFSQYGLKYLRALLEYHFAAGTLYSDAYYKVDPSKNSLMHSEDDKLPSKGVFHLDMPTMLKDRSLSVDVARFARFIEIKINGFSRVSVQDGIAQDGVVHVVSNVIVPPKNIGRPGSTEVDLWQGEEMTVEEFKERLEPFAVKTEL</sequence>
<feature type="region of interest" description="Disordered" evidence="1">
    <location>
        <begin position="115"/>
        <end position="148"/>
    </location>
</feature>
<dbReference type="InterPro" id="IPR000782">
    <property type="entry name" value="FAS1_domain"/>
</dbReference>
<evidence type="ECO:0000313" key="5">
    <source>
        <dbReference type="Proteomes" id="UP000194280"/>
    </source>
</evidence>
<evidence type="ECO:0000313" key="4">
    <source>
        <dbReference type="EMBL" id="OTA24252.1"/>
    </source>
</evidence>
<feature type="compositionally biased region" description="Basic residues" evidence="1">
    <location>
        <begin position="130"/>
        <end position="142"/>
    </location>
</feature>
<feature type="domain" description="FAS1" evidence="3">
    <location>
        <begin position="147"/>
        <end position="287"/>
    </location>
</feature>
<name>A0A1Z5STW7_HORWE</name>
<dbReference type="STRING" id="1157616.A0A1Z5STW7"/>
<dbReference type="Proteomes" id="UP000194280">
    <property type="component" value="Unassembled WGS sequence"/>
</dbReference>
<feature type="signal peptide" evidence="2">
    <location>
        <begin position="1"/>
        <end position="15"/>
    </location>
</feature>